<reference evidence="1" key="1">
    <citation type="submission" date="2020-10" db="EMBL/GenBank/DDBJ databases">
        <authorList>
            <person name="Gilroy R."/>
        </authorList>
    </citation>
    <scope>NUCLEOTIDE SEQUENCE</scope>
    <source>
        <strain evidence="1">10532</strain>
    </source>
</reference>
<dbReference type="Proteomes" id="UP000823638">
    <property type="component" value="Unassembled WGS sequence"/>
</dbReference>
<accession>A0A9D9HNK4</accession>
<organism evidence="1 2">
    <name type="scientific">Candidatus Gallitreponema excrementavium</name>
    <dbReference type="NCBI Taxonomy" id="2840840"/>
    <lineage>
        <taxon>Bacteria</taxon>
        <taxon>Pseudomonadati</taxon>
        <taxon>Spirochaetota</taxon>
        <taxon>Spirochaetia</taxon>
        <taxon>Spirochaetales</taxon>
        <taxon>Candidatus Gallitreponema</taxon>
    </lineage>
</organism>
<name>A0A9D9HNK4_9SPIR</name>
<evidence type="ECO:0000313" key="2">
    <source>
        <dbReference type="Proteomes" id="UP000823638"/>
    </source>
</evidence>
<dbReference type="AlphaFoldDB" id="A0A9D9HNK4"/>
<dbReference type="EMBL" id="JADIMM010000030">
    <property type="protein sequence ID" value="MBO8457110.1"/>
    <property type="molecule type" value="Genomic_DNA"/>
</dbReference>
<evidence type="ECO:0000313" key="1">
    <source>
        <dbReference type="EMBL" id="MBO8457110.1"/>
    </source>
</evidence>
<sequence length="139" mass="15238">MEFTGKIILPLIFSFCVFSCKTVTPVALLEIKPMPREVVIQKKLEYEPIFSVMKILEISEINGVQKYIIAKLEADSGEIKVDSMGEIAADNSFGNVLGTVKVLSMGGGFLRGAIETSTHKIPAGSYIRVQIGQKAKEEE</sequence>
<comment type="caution">
    <text evidence="1">The sequence shown here is derived from an EMBL/GenBank/DDBJ whole genome shotgun (WGS) entry which is preliminary data.</text>
</comment>
<gene>
    <name evidence="1" type="ORF">IAA81_02640</name>
</gene>
<reference evidence="1" key="2">
    <citation type="journal article" date="2021" name="PeerJ">
        <title>Extensive microbial diversity within the chicken gut microbiome revealed by metagenomics and culture.</title>
        <authorList>
            <person name="Gilroy R."/>
            <person name="Ravi A."/>
            <person name="Getino M."/>
            <person name="Pursley I."/>
            <person name="Horton D.L."/>
            <person name="Alikhan N.F."/>
            <person name="Baker D."/>
            <person name="Gharbi K."/>
            <person name="Hall N."/>
            <person name="Watson M."/>
            <person name="Adriaenssens E.M."/>
            <person name="Foster-Nyarko E."/>
            <person name="Jarju S."/>
            <person name="Secka A."/>
            <person name="Antonio M."/>
            <person name="Oren A."/>
            <person name="Chaudhuri R.R."/>
            <person name="La Ragione R."/>
            <person name="Hildebrand F."/>
            <person name="Pallen M.J."/>
        </authorList>
    </citation>
    <scope>NUCLEOTIDE SEQUENCE</scope>
    <source>
        <strain evidence="1">10532</strain>
    </source>
</reference>
<proteinExistence type="predicted"/>
<protein>
    <submittedName>
        <fullName evidence="1">Uncharacterized protein</fullName>
    </submittedName>
</protein>